<dbReference type="AlphaFoldDB" id="A0A813JQ64"/>
<feature type="region of interest" description="Disordered" evidence="1">
    <location>
        <begin position="78"/>
        <end position="112"/>
    </location>
</feature>
<feature type="compositionally biased region" description="Low complexity" evidence="1">
    <location>
        <begin position="80"/>
        <end position="101"/>
    </location>
</feature>
<proteinExistence type="predicted"/>
<evidence type="ECO:0000313" key="2">
    <source>
        <dbReference type="EMBL" id="CAE8635012.1"/>
    </source>
</evidence>
<dbReference type="EMBL" id="CAJNNV010031213">
    <property type="protein sequence ID" value="CAE8635012.1"/>
    <property type="molecule type" value="Genomic_DNA"/>
</dbReference>
<accession>A0A813JQ64</accession>
<evidence type="ECO:0000256" key="1">
    <source>
        <dbReference type="SAM" id="MobiDB-lite"/>
    </source>
</evidence>
<reference evidence="3" key="1">
    <citation type="submission" date="2021-02" db="EMBL/GenBank/DDBJ databases">
        <authorList>
            <person name="Dougan E. K."/>
            <person name="Rhodes N."/>
            <person name="Thang M."/>
            <person name="Chan C."/>
        </authorList>
    </citation>
    <scope>NUCLEOTIDE SEQUENCE</scope>
</reference>
<evidence type="ECO:0000313" key="4">
    <source>
        <dbReference type="Proteomes" id="UP000626109"/>
    </source>
</evidence>
<dbReference type="Proteomes" id="UP000626109">
    <property type="component" value="Unassembled WGS sequence"/>
</dbReference>
<organism evidence="3 4">
    <name type="scientific">Polarella glacialis</name>
    <name type="common">Dinoflagellate</name>
    <dbReference type="NCBI Taxonomy" id="89957"/>
    <lineage>
        <taxon>Eukaryota</taxon>
        <taxon>Sar</taxon>
        <taxon>Alveolata</taxon>
        <taxon>Dinophyceae</taxon>
        <taxon>Suessiales</taxon>
        <taxon>Suessiaceae</taxon>
        <taxon>Polarella</taxon>
    </lineage>
</organism>
<comment type="caution">
    <text evidence="3">The sequence shown here is derived from an EMBL/GenBank/DDBJ whole genome shotgun (WGS) entry which is preliminary data.</text>
</comment>
<name>A0A813JQ64_POLGL</name>
<feature type="compositionally biased region" description="Low complexity" evidence="1">
    <location>
        <begin position="22"/>
        <end position="55"/>
    </location>
</feature>
<feature type="region of interest" description="Disordered" evidence="1">
    <location>
        <begin position="1"/>
        <end position="55"/>
    </location>
</feature>
<dbReference type="EMBL" id="CAJNNW010025977">
    <property type="protein sequence ID" value="CAE8681637.1"/>
    <property type="molecule type" value="Genomic_DNA"/>
</dbReference>
<evidence type="ECO:0000313" key="3">
    <source>
        <dbReference type="EMBL" id="CAE8681637.1"/>
    </source>
</evidence>
<dbReference type="Proteomes" id="UP000654075">
    <property type="component" value="Unassembled WGS sequence"/>
</dbReference>
<protein>
    <submittedName>
        <fullName evidence="3">Uncharacterized protein</fullName>
    </submittedName>
</protein>
<evidence type="ECO:0000313" key="5">
    <source>
        <dbReference type="Proteomes" id="UP000654075"/>
    </source>
</evidence>
<gene>
    <name evidence="2" type="ORF">PGLA1383_LOCUS50623</name>
    <name evidence="3" type="ORF">PGLA2088_LOCUS22528</name>
</gene>
<keyword evidence="5" id="KW-1185">Reference proteome</keyword>
<sequence length="333" mass="35335">MPVRARSSCQKSSVQLLRGSGPTRRCPAGRRPATTTRPATAAISTAATAAKTTKTRQGLATRRLILCLLCLSPTEGRLGSDSNNNNNNNNNKNNNNNYNDKNSNKDVGGSEGDSGNVWATGTSYLFSATTTRYGHTISSCGSVNTSQLVDGLDYTVVASAQSMQTEFVEGECSWECTDGQGLRVESCAVTSCGNWSDGGLVGDCSCRQVGNCWCGLASSQRASGTGTAALGCFTCAKGRFLKKQPYSDQPEDPDFASPELNLVVADICPYGSNAKWCPGTPGATNVCGERNHLDFTATPEGINNNFFVFSPAECSDEIKDRFATMSHCVLTTR</sequence>